<keyword evidence="3" id="KW-0378">Hydrolase</keyword>
<dbReference type="EMBL" id="MWQO01000028">
    <property type="protein sequence ID" value="THD10388.1"/>
    <property type="molecule type" value="Genomic_DNA"/>
</dbReference>
<protein>
    <recommendedName>
        <fullName evidence="2">N-acetylmuramoyl-L-alanine amidase</fullName>
        <ecNumber evidence="2">3.5.1.28</ecNumber>
    </recommendedName>
</protein>
<comment type="caution">
    <text evidence="6">The sequence shown here is derived from an EMBL/GenBank/DDBJ whole genome shotgun (WGS) entry which is preliminary data.</text>
</comment>
<evidence type="ECO:0000256" key="3">
    <source>
        <dbReference type="ARBA" id="ARBA00022801"/>
    </source>
</evidence>
<evidence type="ECO:0000256" key="4">
    <source>
        <dbReference type="SAM" id="SignalP"/>
    </source>
</evidence>
<organism evidence="6 7">
    <name type="scientific">Metallibacterium scheffleri</name>
    <dbReference type="NCBI Taxonomy" id="993689"/>
    <lineage>
        <taxon>Bacteria</taxon>
        <taxon>Pseudomonadati</taxon>
        <taxon>Pseudomonadota</taxon>
        <taxon>Gammaproteobacteria</taxon>
        <taxon>Lysobacterales</taxon>
        <taxon>Rhodanobacteraceae</taxon>
        <taxon>Metallibacterium</taxon>
    </lineage>
</organism>
<dbReference type="PANTHER" id="PTHR30404:SF0">
    <property type="entry name" value="N-ACETYLMURAMOYL-L-ALANINE AMIDASE AMIC"/>
    <property type="match status" value="1"/>
</dbReference>
<evidence type="ECO:0000313" key="7">
    <source>
        <dbReference type="Proteomes" id="UP000307749"/>
    </source>
</evidence>
<dbReference type="SMART" id="SM00646">
    <property type="entry name" value="Ami_3"/>
    <property type="match status" value="1"/>
</dbReference>
<name>A0A4S3KPL8_9GAMM</name>
<gene>
    <name evidence="6" type="ORF">B1806_08445</name>
</gene>
<keyword evidence="4" id="KW-0732">Signal</keyword>
<dbReference type="GO" id="GO:0030288">
    <property type="term" value="C:outer membrane-bounded periplasmic space"/>
    <property type="evidence" value="ECO:0007669"/>
    <property type="project" value="TreeGrafter"/>
</dbReference>
<dbReference type="AlphaFoldDB" id="A0A4S3KPL8"/>
<dbReference type="InterPro" id="IPR002508">
    <property type="entry name" value="MurNAc-LAA_cat"/>
</dbReference>
<dbReference type="OrthoDB" id="9806267at2"/>
<dbReference type="Pfam" id="PF11741">
    <property type="entry name" value="AMIN"/>
    <property type="match status" value="1"/>
</dbReference>
<dbReference type="Proteomes" id="UP000307749">
    <property type="component" value="Unassembled WGS sequence"/>
</dbReference>
<evidence type="ECO:0000259" key="5">
    <source>
        <dbReference type="SMART" id="SM00646"/>
    </source>
</evidence>
<dbReference type="InterPro" id="IPR021731">
    <property type="entry name" value="AMIN_dom"/>
</dbReference>
<dbReference type="PANTHER" id="PTHR30404">
    <property type="entry name" value="N-ACETYLMURAMOYL-L-ALANINE AMIDASE"/>
    <property type="match status" value="1"/>
</dbReference>
<feature type="signal peptide" evidence="4">
    <location>
        <begin position="1"/>
        <end position="23"/>
    </location>
</feature>
<dbReference type="Pfam" id="PF01520">
    <property type="entry name" value="Amidase_3"/>
    <property type="match status" value="1"/>
</dbReference>
<accession>A0A4S3KPL8</accession>
<proteinExistence type="predicted"/>
<reference evidence="6 7" key="1">
    <citation type="submission" date="2017-02" db="EMBL/GenBank/DDBJ databases">
        <title>Whole genome sequencing of Metallibacterium scheffleri DSM 24874 (T).</title>
        <authorList>
            <person name="Kumar S."/>
            <person name="Patil P."/>
            <person name="Patil P.B."/>
        </authorList>
    </citation>
    <scope>NUCLEOTIDE SEQUENCE [LARGE SCALE GENOMIC DNA]</scope>
    <source>
        <strain evidence="6 7">DSM 24874</strain>
    </source>
</reference>
<dbReference type="Gene3D" id="3.40.630.40">
    <property type="entry name" value="Zn-dependent exopeptidases"/>
    <property type="match status" value="1"/>
</dbReference>
<dbReference type="EC" id="3.5.1.28" evidence="2"/>
<comment type="catalytic activity">
    <reaction evidence="1">
        <text>Hydrolyzes the link between N-acetylmuramoyl residues and L-amino acid residues in certain cell-wall glycopeptides.</text>
        <dbReference type="EC" id="3.5.1.28"/>
    </reaction>
</comment>
<dbReference type="STRING" id="993689.GCA_002077135_01912"/>
<evidence type="ECO:0000256" key="2">
    <source>
        <dbReference type="ARBA" id="ARBA00011901"/>
    </source>
</evidence>
<dbReference type="InterPro" id="IPR050695">
    <property type="entry name" value="N-acetylmuramoyl_amidase_3"/>
</dbReference>
<keyword evidence="7" id="KW-1185">Reference proteome</keyword>
<feature type="domain" description="MurNAc-LAA" evidence="5">
    <location>
        <begin position="220"/>
        <end position="377"/>
    </location>
</feature>
<sequence length="427" mass="45623">MSGKCILSAGILLAALFALPGHAAPASALAEISALQLSTPAGRTRAVFLLDRSADYKLFQLSHPDRVVLDVHDSRLAGNFRAPAGAGLVKDVRTGARPDDGVRVVFDMDTGVRPKSFLLPPTPDSPGYRLVLEMTPDSAVHAVQAPELAQLPDGGRKVVVVIDPGHGGRDTGAIGYDGIEEKNITLAVGKDLARLIDAQRGMKAVLTRTGDYYVTLDQRREIARNAKADMFISIHANACPDDCDTRGGSVWILSTKGASSTAAKLLAQSENDSFKLVGGVNLHDQQSSLASVLLSLSQGVTMDASRRAASDVLQSIGRIEPLYKSHVEHANFVVLRAPDVPSMLIETAFVTDKQDALRLINPVFQEKLAHSILGGVKSYFLNTPPPGTWFAYQAAKRMRTADTARQQAPWHGPGARALDILDGSAKN</sequence>
<evidence type="ECO:0000256" key="1">
    <source>
        <dbReference type="ARBA" id="ARBA00001561"/>
    </source>
</evidence>
<dbReference type="GO" id="GO:0008745">
    <property type="term" value="F:N-acetylmuramoyl-L-alanine amidase activity"/>
    <property type="evidence" value="ECO:0007669"/>
    <property type="project" value="UniProtKB-EC"/>
</dbReference>
<dbReference type="GO" id="GO:0009253">
    <property type="term" value="P:peptidoglycan catabolic process"/>
    <property type="evidence" value="ECO:0007669"/>
    <property type="project" value="InterPro"/>
</dbReference>
<evidence type="ECO:0000313" key="6">
    <source>
        <dbReference type="EMBL" id="THD10388.1"/>
    </source>
</evidence>
<dbReference type="RefSeq" id="WP_081127212.1">
    <property type="nucleotide sequence ID" value="NZ_LDOS01000002.1"/>
</dbReference>
<dbReference type="CDD" id="cd02696">
    <property type="entry name" value="MurNAc-LAA"/>
    <property type="match status" value="1"/>
</dbReference>
<dbReference type="SUPFAM" id="SSF53187">
    <property type="entry name" value="Zn-dependent exopeptidases"/>
    <property type="match status" value="1"/>
</dbReference>
<dbReference type="Gene3D" id="2.60.40.3500">
    <property type="match status" value="1"/>
</dbReference>
<feature type="chain" id="PRO_5020703001" description="N-acetylmuramoyl-L-alanine amidase" evidence="4">
    <location>
        <begin position="24"/>
        <end position="427"/>
    </location>
</feature>